<evidence type="ECO:0000256" key="1">
    <source>
        <dbReference type="ARBA" id="ARBA00004496"/>
    </source>
</evidence>
<evidence type="ECO:0000256" key="2">
    <source>
        <dbReference type="ARBA" id="ARBA00007220"/>
    </source>
</evidence>
<reference evidence="15" key="2">
    <citation type="submission" date="2020-07" db="EMBL/GenBank/DDBJ databases">
        <authorList>
            <person name="Vera ALvarez R."/>
            <person name="Arias-Moreno D.M."/>
            <person name="Jimenez-Jacinto V."/>
            <person name="Jimenez-Bremont J.F."/>
            <person name="Swaminathan K."/>
            <person name="Moose S.P."/>
            <person name="Guerrero-Gonzalez M.L."/>
            <person name="Marino-Ramirez L."/>
            <person name="Landsman D."/>
            <person name="Rodriguez-Kessler M."/>
            <person name="Delgado-Sanchez P."/>
        </authorList>
    </citation>
    <scope>NUCLEOTIDE SEQUENCE</scope>
    <source>
        <tissue evidence="15">Cladode</tissue>
    </source>
</reference>
<dbReference type="AlphaFoldDB" id="A0A7C9CJX1"/>
<comment type="catalytic activity">
    <reaction evidence="12">
        <text>UMP + ATP = UDP + ADP</text>
        <dbReference type="Rhea" id="RHEA:24400"/>
        <dbReference type="ChEBI" id="CHEBI:30616"/>
        <dbReference type="ChEBI" id="CHEBI:57865"/>
        <dbReference type="ChEBI" id="CHEBI:58223"/>
        <dbReference type="ChEBI" id="CHEBI:456216"/>
        <dbReference type="EC" id="2.7.4.14"/>
    </reaction>
</comment>
<dbReference type="PROSITE" id="PS00113">
    <property type="entry name" value="ADENYLATE_KINASE"/>
    <property type="match status" value="1"/>
</dbReference>
<dbReference type="HAMAP" id="MF_00235">
    <property type="entry name" value="Adenylate_kinase_Adk"/>
    <property type="match status" value="1"/>
</dbReference>
<feature type="region of interest" description="Disordered" evidence="14">
    <location>
        <begin position="1"/>
        <end position="25"/>
    </location>
</feature>
<dbReference type="CDD" id="cd01428">
    <property type="entry name" value="ADK"/>
    <property type="match status" value="1"/>
</dbReference>
<accession>A0A7C9CJX1</accession>
<evidence type="ECO:0000256" key="6">
    <source>
        <dbReference type="ARBA" id="ARBA00022741"/>
    </source>
</evidence>
<dbReference type="InterPro" id="IPR033690">
    <property type="entry name" value="Adenylat_kinase_CS"/>
</dbReference>
<evidence type="ECO:0000256" key="7">
    <source>
        <dbReference type="ARBA" id="ARBA00022777"/>
    </source>
</evidence>
<evidence type="ECO:0000256" key="3">
    <source>
        <dbReference type="ARBA" id="ARBA00012955"/>
    </source>
</evidence>
<evidence type="ECO:0000256" key="13">
    <source>
        <dbReference type="RuleBase" id="RU003330"/>
    </source>
</evidence>
<dbReference type="PRINTS" id="PR00094">
    <property type="entry name" value="ADENYLTKNASE"/>
</dbReference>
<proteinExistence type="inferred from homology"/>
<evidence type="ECO:0000313" key="15">
    <source>
        <dbReference type="EMBL" id="MBA4617663.1"/>
    </source>
</evidence>
<keyword evidence="6" id="KW-0547">Nucleotide-binding</keyword>
<dbReference type="GO" id="GO:0005524">
    <property type="term" value="F:ATP binding"/>
    <property type="evidence" value="ECO:0007669"/>
    <property type="project" value="UniProtKB-KW"/>
</dbReference>
<keyword evidence="10" id="KW-0539">Nucleus</keyword>
<evidence type="ECO:0000256" key="9">
    <source>
        <dbReference type="ARBA" id="ARBA00022975"/>
    </source>
</evidence>
<dbReference type="EMBL" id="GISG01017355">
    <property type="protein sequence ID" value="MBA4617663.1"/>
    <property type="molecule type" value="Transcribed_RNA"/>
</dbReference>
<sequence length="227" mass="24989">MATTTIVGEAPKQQSNQGSGSGDNHRNSDIIIYVLGGPGSGKGTQCSKIVEHFGFTHLSAGELLESEVKSGSETGKMIQEYKKEGKLVPSDIVVELLQQAMQRSGNKKFLLDGFPRNEENRVAAEKILKIQPTAVLVLECSEEEMIRRVLLRNQGRVDDNIDTVKKRLTVYKESTLPVVDYFAKMGKVRKIDAERPIEEVFESVKTIFSELGIKNHAGEGTVNAQAV</sequence>
<dbReference type="SUPFAM" id="SSF52540">
    <property type="entry name" value="P-loop containing nucleoside triphosphate hydrolases"/>
    <property type="match status" value="1"/>
</dbReference>
<dbReference type="InterPro" id="IPR000850">
    <property type="entry name" value="Adenylat/UMP-CMP_kin"/>
</dbReference>
<evidence type="ECO:0000256" key="5">
    <source>
        <dbReference type="ARBA" id="ARBA00022679"/>
    </source>
</evidence>
<keyword evidence="7 13" id="KW-0418">Kinase</keyword>
<evidence type="ECO:0000256" key="8">
    <source>
        <dbReference type="ARBA" id="ARBA00022840"/>
    </source>
</evidence>
<dbReference type="EC" id="2.7.4.3" evidence="3"/>
<dbReference type="EMBL" id="GISG01017356">
    <property type="protein sequence ID" value="MBA4617664.1"/>
    <property type="molecule type" value="Transcribed_RNA"/>
</dbReference>
<keyword evidence="9" id="KW-0665">Pyrimidine biosynthesis</keyword>
<dbReference type="NCBIfam" id="TIGR01359">
    <property type="entry name" value="UMP_CMP_kin_fam"/>
    <property type="match status" value="1"/>
</dbReference>
<evidence type="ECO:0000256" key="12">
    <source>
        <dbReference type="ARBA" id="ARBA00048116"/>
    </source>
</evidence>
<evidence type="ECO:0000256" key="10">
    <source>
        <dbReference type="ARBA" id="ARBA00023242"/>
    </source>
</evidence>
<evidence type="ECO:0000256" key="4">
    <source>
        <dbReference type="ARBA" id="ARBA00022490"/>
    </source>
</evidence>
<dbReference type="GO" id="GO:0006207">
    <property type="term" value="P:'de novo' pyrimidine nucleobase biosynthetic process"/>
    <property type="evidence" value="ECO:0007669"/>
    <property type="project" value="InterPro"/>
</dbReference>
<evidence type="ECO:0000256" key="14">
    <source>
        <dbReference type="SAM" id="MobiDB-lite"/>
    </source>
</evidence>
<dbReference type="Pfam" id="PF00406">
    <property type="entry name" value="ADK"/>
    <property type="match status" value="1"/>
</dbReference>
<keyword evidence="5 13" id="KW-0808">Transferase</keyword>
<keyword evidence="8" id="KW-0067">ATP-binding</keyword>
<keyword evidence="4" id="KW-0963">Cytoplasm</keyword>
<dbReference type="FunFam" id="3.40.50.300:FF:000315">
    <property type="entry name" value="Adenylate kinase 1"/>
    <property type="match status" value="1"/>
</dbReference>
<dbReference type="GO" id="GO:0005737">
    <property type="term" value="C:cytoplasm"/>
    <property type="evidence" value="ECO:0007669"/>
    <property type="project" value="UniProtKB-SubCell"/>
</dbReference>
<dbReference type="Gene3D" id="3.40.50.300">
    <property type="entry name" value="P-loop containing nucleotide triphosphate hydrolases"/>
    <property type="match status" value="1"/>
</dbReference>
<name>A0A7C9CJX1_OPUST</name>
<dbReference type="InterPro" id="IPR006266">
    <property type="entry name" value="UMP_CMP_kinase"/>
</dbReference>
<dbReference type="PANTHER" id="PTHR23359">
    <property type="entry name" value="NUCLEOTIDE KINASE"/>
    <property type="match status" value="1"/>
</dbReference>
<organism evidence="15">
    <name type="scientific">Opuntia streptacantha</name>
    <name type="common">Prickly pear cactus</name>
    <name type="synonym">Opuntia cardona</name>
    <dbReference type="NCBI Taxonomy" id="393608"/>
    <lineage>
        <taxon>Eukaryota</taxon>
        <taxon>Viridiplantae</taxon>
        <taxon>Streptophyta</taxon>
        <taxon>Embryophyta</taxon>
        <taxon>Tracheophyta</taxon>
        <taxon>Spermatophyta</taxon>
        <taxon>Magnoliopsida</taxon>
        <taxon>eudicotyledons</taxon>
        <taxon>Gunneridae</taxon>
        <taxon>Pentapetalae</taxon>
        <taxon>Caryophyllales</taxon>
        <taxon>Cactineae</taxon>
        <taxon>Cactaceae</taxon>
        <taxon>Opuntioideae</taxon>
        <taxon>Opuntia</taxon>
    </lineage>
</organism>
<dbReference type="GO" id="GO:0004017">
    <property type="term" value="F:AMP kinase activity"/>
    <property type="evidence" value="ECO:0007669"/>
    <property type="project" value="UniProtKB-EC"/>
</dbReference>
<dbReference type="InterPro" id="IPR027417">
    <property type="entry name" value="P-loop_NTPase"/>
</dbReference>
<feature type="compositionally biased region" description="Polar residues" evidence="14">
    <location>
        <begin position="1"/>
        <end position="18"/>
    </location>
</feature>
<evidence type="ECO:0000256" key="11">
    <source>
        <dbReference type="ARBA" id="ARBA00031517"/>
    </source>
</evidence>
<comment type="similarity">
    <text evidence="2 13">Belongs to the adenylate kinase family.</text>
</comment>
<dbReference type="GO" id="GO:0006221">
    <property type="term" value="P:pyrimidine nucleotide biosynthetic process"/>
    <property type="evidence" value="ECO:0007669"/>
    <property type="project" value="UniProtKB-KW"/>
</dbReference>
<protein>
    <recommendedName>
        <fullName evidence="3">adenylate kinase</fullName>
        <ecNumber evidence="3">2.7.4.3</ecNumber>
    </recommendedName>
    <alternativeName>
        <fullName evidence="11">ATP:AMP phosphotransferase</fullName>
    </alternativeName>
</protein>
<comment type="subcellular location">
    <subcellularLocation>
        <location evidence="1">Cytoplasm</location>
    </subcellularLocation>
</comment>
<reference evidence="15" key="1">
    <citation type="journal article" date="2013" name="J. Plant Res.">
        <title>Effect of fungi and light on seed germination of three Opuntia species from semiarid lands of central Mexico.</title>
        <authorList>
            <person name="Delgado-Sanchez P."/>
            <person name="Jimenez-Bremont J.F."/>
            <person name="Guerrero-Gonzalez Mde L."/>
            <person name="Flores J."/>
        </authorList>
    </citation>
    <scope>NUCLEOTIDE SEQUENCE</scope>
    <source>
        <tissue evidence="15">Cladode</tissue>
    </source>
</reference>